<gene>
    <name evidence="7" type="ORF">THRCLA_03865</name>
</gene>
<dbReference type="InterPro" id="IPR016024">
    <property type="entry name" value="ARM-type_fold"/>
</dbReference>
<feature type="compositionally biased region" description="Basic residues" evidence="3">
    <location>
        <begin position="2474"/>
        <end position="2490"/>
    </location>
</feature>
<dbReference type="InterPro" id="IPR011430">
    <property type="entry name" value="UTP20_N"/>
</dbReference>
<evidence type="ECO:0000256" key="3">
    <source>
        <dbReference type="SAM" id="MobiDB-lite"/>
    </source>
</evidence>
<dbReference type="PANTHER" id="PTHR17695:SF11">
    <property type="entry name" value="SMALL SUBUNIT PROCESSOME COMPONENT 20 HOMOLOG"/>
    <property type="match status" value="1"/>
</dbReference>
<dbReference type="InterPro" id="IPR052575">
    <property type="entry name" value="SSU_processome_comp_20"/>
</dbReference>
<dbReference type="Proteomes" id="UP000243217">
    <property type="component" value="Unassembled WGS sequence"/>
</dbReference>
<evidence type="ECO:0000256" key="2">
    <source>
        <dbReference type="SAM" id="Coils"/>
    </source>
</evidence>
<feature type="domain" description="U3 small nucleolar RNA-associated protein 20 C-terminal" evidence="6">
    <location>
        <begin position="2244"/>
        <end position="2467"/>
    </location>
</feature>
<feature type="domain" description="U3 small nucleolar RNA-associated protein 20 N-terminal" evidence="4">
    <location>
        <begin position="652"/>
        <end position="1274"/>
    </location>
</feature>
<dbReference type="Pfam" id="PF23099">
    <property type="entry name" value="UTP20_C"/>
    <property type="match status" value="1"/>
</dbReference>
<dbReference type="EMBL" id="JNBS01000750">
    <property type="protein sequence ID" value="OQS03841.1"/>
    <property type="molecule type" value="Genomic_DNA"/>
</dbReference>
<evidence type="ECO:0000259" key="4">
    <source>
        <dbReference type="Pfam" id="PF07539"/>
    </source>
</evidence>
<keyword evidence="2" id="KW-0175">Coiled coil</keyword>
<dbReference type="SUPFAM" id="SSF48371">
    <property type="entry name" value="ARM repeat"/>
    <property type="match status" value="2"/>
</dbReference>
<dbReference type="GO" id="GO:0030686">
    <property type="term" value="C:90S preribosome"/>
    <property type="evidence" value="ECO:0007669"/>
    <property type="project" value="TreeGrafter"/>
</dbReference>
<evidence type="ECO:0000313" key="7">
    <source>
        <dbReference type="EMBL" id="OQS03841.1"/>
    </source>
</evidence>
<dbReference type="InterPro" id="IPR057525">
    <property type="entry name" value="UTP20_C"/>
</dbReference>
<dbReference type="InterPro" id="IPR021133">
    <property type="entry name" value="HEAT_type_2"/>
</dbReference>
<sequence length="2763" mass="314176">MPELLTLLLKAFAPSTNYTDEELSMIYDIVKRTCDLMRKHTTVKYTEQVWNCFDQATMNALTLYKEDPSAATAVYLSRQCDLLALWVAYKHGDLVAQEHKKVLYHTATLLLDNNVFSAAMAPELHESILNFSNVCILSIQERFYPLFKSIYNAIPTDDQNGVLINVRNFTLKMLNGLAISASMEYLVPHYLTFINGLSSQPSNYLLVLGELLNYLVKKADDISSSCIGTAKDGSTIINLAKVKYGTEESTKLLMSVAKTTFEQLLNVENEAKFIQHAAVVRQGLDCMQYLSLPEKQAAALINAFCKQVSSLKSASRTSTVVLTILHAKCLLLLARLNPVPKPSTILNHLDTYSASTFTIQALRCTMKKMDLTKELAFESLFERLQNNLRSNCQALRRETIELFTLYPALEYENTTDNSLQGTCEAIDLCMELENACANATVESERDIIRMLERLKVISRSAHTPRIYIQFIVAHMLGINHVKFSTIWPHIAIVIQACVALHFESVWGILCSELYYISNRTSATELADVPEDDENGLLSLLGEDVKIEEGLNQVVTDIPTHHGLVWKALEGFPNLVEQKSKVVVPIFCAFLRDQYYAIYMEDVERIADSVLTEVITSAETSRSSNPKYNVGKFNTSLISLATPITHVDLTTKAVREKLISFLHLFKRFTNYAGVFGQNVLWDFFYALLIKADDHISNLALECIYAYKPAYLLPYKTQLSQLTNSSTFREAITNFKVDKESGVVLSEHRGPFFPVLLRLLYAKFVSRKGSRSSKDSLATRRTVVLSFLVALESNELAYFIGLILRPFRVDVSNQTTSFADLTKQVQKIMPEVSASKQVGFLKLLEDVIAHLGSKVTVYLPHVLSVLAAILSSGDIGQIKTAAVEPVENDEEDEDDNASAEALKRQTRTLVFRRLADVVDQFDGESVVEECFGMLFTHCSSSIEHLPKAMRGAKKPSALLDWLRAIAESQSTVRILSTSIIKVVISCLSTGLDSDDSTAYDMGVSLDTLECLIRFLSGLLNADEKNESTPLLLPHLTFVLEQFIYRFKSKTAKFMQEKYAGSSKRELAFLCRLASHVQDNVNADAADQLIQLLLPFLTRSYRTSYNEKENVCDVVAGLVPCVADPKHHVSFLSKLIAPGVNCLSESGLRQKLMFIFKAIEEHPQAANLKKMCAYLVGLNAMDSKRLEVVDFEQRLEVFQEINADKFQSLIVDMTMLQPIISQYLFSMTDAEFSLRNAARAGLEAFTELAALEKEGSIAYHTFENVVMPCVRFNMKSQVEETRRGFIQLLMVVADSFEGHSNPSLHGDLSLLRNKVDPEVDFFYNMTHIQVHRRSRAIQRMRTSFLQKKLELSNTTVINIIVPLLTHVIYENNTKANEAMAVDAAQCLGGAATLLSWSHYYGLIRNLLKQIPGRPECENTIIAAVCSIIDNFHFEGTVVCEGWNKVVASKSEEEIPPTHIQQVMIDSLLPMLKNHLTKGERKKGKSKTGEKESQSTTAGDYVLRVPVALAIVKVLRRLPGRTFHSEFPKLLIQVTKLLRSKDESVRSSSRQTLVKIALELGPTYLLPIVSELEHSLTNGYMVHVLSYTLFAILEKVAEECHQEKPAPLTSSENAQADIAPVLSPLDECIPKILAILVRDIFGDIGEQRSDKAEFKSKMKEAKSCRSYDSFELVARCINFLPSPTIHVLLLPIIQTLESNRMNGKTLLNVRNVLQRIALGLAKNKSVEQSHMYLYIFNMLTMGLNRITYLQPDTTESLVNEDGVSSWLVCDWVADDKKKNKLQRRVQAWETFKIEAQARMTGYDRYAVTKAEGKNSGADEIMNFTFSLLYTILRNEDRSNLSFSLLDPFVPFIVRCLAEIKHNDTVINSLKCLALMLNHPLPTLLEHLSSIVDRIFKIIQRAGAATKNEMTQACYRALSILLREREEYKMTESQLRVLISFIRQDLDEMDHQNSTFALLKALLARKLVIPEVYDLMIRVGEMMIQNQVTNVRTNCANMYLTFLLDYPLGDKRLNYHIRFVVNNLTFEYESGRISALECLDALVKKLPSDMLDTRAQFFLLPLVLRLVNDEAQSCRTLAAEVISHLFQRVSAATFSTCTATLTPWWSSTDSKLQCAAAHVSSLVVVARPDLAKKSFIDPLLKSIEKLLKQSLNAIGEQDEDEIQELTWEPVYLTLLCVEKVYGSLSVELESYFARDTCILDSTIQLMAFPHAWIRLAASRTLNVYMGKRSASTLDYSSDSGITTVKNGSEYLKSRGKLFQLAQNACKQLESDHLVDDLAKEIVTILLFILRAFRSFPSIEQYVSALPNENDDDEDKEEKEENDEVPSPIRWLFTRLSFLARGYNCDLRKSTIYNFFAGVAVQEDASFLETILLQMLNPLYRDTTSEENESDTESQVKVKTIAREVLQLLEAKIDSQPFLSTYTHIQKKVTEFRERRKQKRKIEAIAEPEVAAKRKLAKNLQKQNSKQMKKRKIGELKGTQNKHQKMAAARERRKKARPGYGYQYHTNMHFQLFDRPSLFMLRNYVSFGAKFGKSVYIFAFIQLLKMESQTKSKLLEAKQRRKDVSCDAVLLQNRISLLRAEETRAWKKIEQTKKRAQELLKMRQEKDQYTRDRNALMTQAERELHVIQQAKREVVLASEKKEIDAQILDQKRLEAQQLKEDKQKWRQYTEMKKRQELEDAIRRREDIVKQQDHLRRTKQTKQAELERANKQRADSIIKREEQVYHEKELEVQEMEKLEMELIQRLRNTQHLQKQAYEELENALNGSFST</sequence>
<feature type="region of interest" description="Disordered" evidence="3">
    <location>
        <begin position="2452"/>
        <end position="2490"/>
    </location>
</feature>
<keyword evidence="8" id="KW-1185">Reference proteome</keyword>
<dbReference type="PROSITE" id="PS50077">
    <property type="entry name" value="HEAT_REPEAT"/>
    <property type="match status" value="1"/>
</dbReference>
<evidence type="ECO:0000256" key="1">
    <source>
        <dbReference type="PROSITE-ProRule" id="PRU00103"/>
    </source>
</evidence>
<name>A0A1W0A0X9_9STRA</name>
<dbReference type="Gene3D" id="1.25.10.10">
    <property type="entry name" value="Leucine-rich Repeat Variant"/>
    <property type="match status" value="2"/>
</dbReference>
<protein>
    <submittedName>
        <fullName evidence="7">U3 small nucleolar RNA-associated protein</fullName>
    </submittedName>
</protein>
<evidence type="ECO:0000259" key="6">
    <source>
        <dbReference type="Pfam" id="PF23099"/>
    </source>
</evidence>
<evidence type="ECO:0000259" key="5">
    <source>
        <dbReference type="Pfam" id="PF20416"/>
    </source>
</evidence>
<reference evidence="7 8" key="1">
    <citation type="journal article" date="2014" name="Genome Biol. Evol.">
        <title>The secreted proteins of Achlya hypogyna and Thraustotheca clavata identify the ancestral oomycete secretome and reveal gene acquisitions by horizontal gene transfer.</title>
        <authorList>
            <person name="Misner I."/>
            <person name="Blouin N."/>
            <person name="Leonard G."/>
            <person name="Richards T.A."/>
            <person name="Lane C.E."/>
        </authorList>
    </citation>
    <scope>NUCLEOTIDE SEQUENCE [LARGE SCALE GENOMIC DNA]</scope>
    <source>
        <strain evidence="7 8">ATCC 34112</strain>
    </source>
</reference>
<dbReference type="Pfam" id="PF20416">
    <property type="entry name" value="UTP20"/>
    <property type="match status" value="1"/>
</dbReference>
<feature type="repeat" description="HEAT" evidence="1">
    <location>
        <begin position="2054"/>
        <end position="2091"/>
    </location>
</feature>
<accession>A0A1W0A0X9</accession>
<feature type="coiled-coil region" evidence="2">
    <location>
        <begin position="2593"/>
        <end position="2756"/>
    </location>
</feature>
<organism evidence="7 8">
    <name type="scientific">Thraustotheca clavata</name>
    <dbReference type="NCBI Taxonomy" id="74557"/>
    <lineage>
        <taxon>Eukaryota</taxon>
        <taxon>Sar</taxon>
        <taxon>Stramenopiles</taxon>
        <taxon>Oomycota</taxon>
        <taxon>Saprolegniomycetes</taxon>
        <taxon>Saprolegniales</taxon>
        <taxon>Achlyaceae</taxon>
        <taxon>Thraustotheca</taxon>
    </lineage>
</organism>
<dbReference type="Pfam" id="PF07539">
    <property type="entry name" value="UTP20_N"/>
    <property type="match status" value="1"/>
</dbReference>
<dbReference type="InterPro" id="IPR046523">
    <property type="entry name" value="UTP20_dom"/>
</dbReference>
<dbReference type="STRING" id="74557.A0A1W0A0X9"/>
<proteinExistence type="predicted"/>
<dbReference type="PANTHER" id="PTHR17695">
    <property type="entry name" value="SMALL SUBUNIT PROCESSOME COMPONENT 20 HOMOLOG"/>
    <property type="match status" value="1"/>
</dbReference>
<feature type="domain" description="U3 small nucleolar RNA-associated protein 20" evidence="5">
    <location>
        <begin position="1496"/>
        <end position="1733"/>
    </location>
</feature>
<dbReference type="OrthoDB" id="360653at2759"/>
<comment type="caution">
    <text evidence="7">The sequence shown here is derived from an EMBL/GenBank/DDBJ whole genome shotgun (WGS) entry which is preliminary data.</text>
</comment>
<dbReference type="GO" id="GO:0032040">
    <property type="term" value="C:small-subunit processome"/>
    <property type="evidence" value="ECO:0007669"/>
    <property type="project" value="TreeGrafter"/>
</dbReference>
<dbReference type="InterPro" id="IPR011989">
    <property type="entry name" value="ARM-like"/>
</dbReference>
<evidence type="ECO:0000313" key="8">
    <source>
        <dbReference type="Proteomes" id="UP000243217"/>
    </source>
</evidence>